<sequence>MTHFYLRVAIFCLGLIIGLYLGCKSATNKAIKSSIDSHMIKHIPSYDNWSLKRGIQRKVLPWDALRYSNITFILEADVLFKEINVLCLIIVRNNKNVQAAENTWARGCNNIHYVETVSTDKKKLPGMRTKEHSSWILLCKAVEGDKMYTYHYLLYKLQIFTQGTLGNLPYESDVPDEHIWRTFLKERNIHDENITADQYYKVWTNLINDPTSFAAHMKKEIHSVDYS</sequence>
<evidence type="ECO:0000313" key="3">
    <source>
        <dbReference type="Proteomes" id="UP001152888"/>
    </source>
</evidence>
<keyword evidence="1" id="KW-0472">Membrane</keyword>
<organism evidence="2 3">
    <name type="scientific">Acanthoscelides obtectus</name>
    <name type="common">Bean weevil</name>
    <name type="synonym">Bruchus obtectus</name>
    <dbReference type="NCBI Taxonomy" id="200917"/>
    <lineage>
        <taxon>Eukaryota</taxon>
        <taxon>Metazoa</taxon>
        <taxon>Ecdysozoa</taxon>
        <taxon>Arthropoda</taxon>
        <taxon>Hexapoda</taxon>
        <taxon>Insecta</taxon>
        <taxon>Pterygota</taxon>
        <taxon>Neoptera</taxon>
        <taxon>Endopterygota</taxon>
        <taxon>Coleoptera</taxon>
        <taxon>Polyphaga</taxon>
        <taxon>Cucujiformia</taxon>
        <taxon>Chrysomeloidea</taxon>
        <taxon>Chrysomelidae</taxon>
        <taxon>Bruchinae</taxon>
        <taxon>Bruchini</taxon>
        <taxon>Acanthoscelides</taxon>
    </lineage>
</organism>
<comment type="caution">
    <text evidence="2">The sequence shown here is derived from an EMBL/GenBank/DDBJ whole genome shotgun (WGS) entry which is preliminary data.</text>
</comment>
<keyword evidence="3" id="KW-1185">Reference proteome</keyword>
<proteinExistence type="predicted"/>
<evidence type="ECO:0000256" key="1">
    <source>
        <dbReference type="SAM" id="Phobius"/>
    </source>
</evidence>
<reference evidence="2" key="1">
    <citation type="submission" date="2022-03" db="EMBL/GenBank/DDBJ databases">
        <authorList>
            <person name="Sayadi A."/>
        </authorList>
    </citation>
    <scope>NUCLEOTIDE SEQUENCE</scope>
</reference>
<accession>A0A9P0PTL9</accession>
<dbReference type="EMBL" id="CAKOFQ010007263">
    <property type="protein sequence ID" value="CAH1996632.1"/>
    <property type="molecule type" value="Genomic_DNA"/>
</dbReference>
<name>A0A9P0PTL9_ACAOB</name>
<keyword evidence="1" id="KW-1133">Transmembrane helix</keyword>
<protein>
    <submittedName>
        <fullName evidence="2">Uncharacterized protein</fullName>
    </submittedName>
</protein>
<evidence type="ECO:0000313" key="2">
    <source>
        <dbReference type="EMBL" id="CAH1996632.1"/>
    </source>
</evidence>
<dbReference type="Proteomes" id="UP001152888">
    <property type="component" value="Unassembled WGS sequence"/>
</dbReference>
<feature type="transmembrane region" description="Helical" evidence="1">
    <location>
        <begin position="6"/>
        <end position="23"/>
    </location>
</feature>
<gene>
    <name evidence="2" type="ORF">ACAOBT_LOCUS23299</name>
</gene>
<dbReference type="OrthoDB" id="414175at2759"/>
<keyword evidence="1" id="KW-0812">Transmembrane</keyword>
<dbReference type="AlphaFoldDB" id="A0A9P0PTL9"/>